<protein>
    <recommendedName>
        <fullName evidence="4">Polymer-forming cytoskeletal protein</fullName>
    </recommendedName>
</protein>
<keyword evidence="1" id="KW-0472">Membrane</keyword>
<name>A0AAW6U3X4_9MOLU</name>
<feature type="transmembrane region" description="Helical" evidence="1">
    <location>
        <begin position="12"/>
        <end position="35"/>
    </location>
</feature>
<proteinExistence type="predicted"/>
<gene>
    <name evidence="2" type="ORF">QJ521_03395</name>
</gene>
<keyword evidence="1" id="KW-1133">Transmembrane helix</keyword>
<comment type="caution">
    <text evidence="2">The sequence shown here is derived from an EMBL/GenBank/DDBJ whole genome shotgun (WGS) entry which is preliminary data.</text>
</comment>
<evidence type="ECO:0000313" key="2">
    <source>
        <dbReference type="EMBL" id="MDI6452602.1"/>
    </source>
</evidence>
<keyword evidence="3" id="KW-1185">Reference proteome</keyword>
<evidence type="ECO:0000313" key="3">
    <source>
        <dbReference type="Proteomes" id="UP001431532"/>
    </source>
</evidence>
<organism evidence="2 3">
    <name type="scientific">Peloplasma aerotolerans</name>
    <dbReference type="NCBI Taxonomy" id="3044389"/>
    <lineage>
        <taxon>Bacteria</taxon>
        <taxon>Bacillati</taxon>
        <taxon>Mycoplasmatota</taxon>
        <taxon>Mollicutes</taxon>
        <taxon>Acholeplasmatales</taxon>
        <taxon>Acholeplasmataceae</taxon>
        <taxon>Peloplasma</taxon>
    </lineage>
</organism>
<evidence type="ECO:0008006" key="4">
    <source>
        <dbReference type="Google" id="ProtNLM"/>
    </source>
</evidence>
<reference evidence="2" key="1">
    <citation type="submission" date="2023-05" db="EMBL/GenBank/DDBJ databases">
        <title>Mariniplasma microaerophilum sp. nov., a novel anaerobic mollicute isolated from terrestrial mud volcano, Taman Peninsula, Russia.</title>
        <authorList>
            <person name="Khomyakova M.A."/>
            <person name="Merkel A.Y."/>
            <person name="Slobodkin A.I."/>
        </authorList>
    </citation>
    <scope>NUCLEOTIDE SEQUENCE</scope>
    <source>
        <strain evidence="2">M4Ah</strain>
    </source>
</reference>
<dbReference type="Proteomes" id="UP001431532">
    <property type="component" value="Unassembled WGS sequence"/>
</dbReference>
<evidence type="ECO:0000256" key="1">
    <source>
        <dbReference type="SAM" id="Phobius"/>
    </source>
</evidence>
<dbReference type="AlphaFoldDB" id="A0AAW6U3X4"/>
<dbReference type="EMBL" id="JASCXW010000007">
    <property type="protein sequence ID" value="MDI6452602.1"/>
    <property type="molecule type" value="Genomic_DNA"/>
</dbReference>
<sequence>MKLIKNKKGIGLPTVLGVVAFVLGTTATLLTYVFFQARLIQTSIESSESYINAVQKVETTLNIIVRDQLLDEDYLNSLESYMDVSIEPYGNNLWSVSSTLSNGRKVTSFITGSTMVVNTYETIFEKTGEEPDFYLSPLITPSSLLTSYLVNYLKVNFPELSMNQSLTSFQEIVDYIKLQSMGNNGFEIVPRTLLTSQSNPTVLSHWIIEDDVSITGGKNLTIPNGLMLIIDGDLNLSAGSKLYGNVVVNGKVTYSSQGSRVQGLEGTIYANGNVDFAKNMTLGTYERPSFVFSEQDIILDNNTSGIAYFLSQNFSAQQGNIYITGGVYTVYNSILQNDVELYPDLDESLFYDYAIPTVVYVESDSTGEIGFSGFRFTYPKLTT</sequence>
<accession>A0AAW6U3X4</accession>
<keyword evidence="1" id="KW-0812">Transmembrane</keyword>
<dbReference type="RefSeq" id="WP_282839018.1">
    <property type="nucleotide sequence ID" value="NZ_JASCXW010000007.1"/>
</dbReference>